<reference evidence="12" key="1">
    <citation type="submission" date="2013-04" db="EMBL/GenBank/DDBJ databases">
        <title>An insight into the transcriptome of the digestive tract of the blood sucking bug, Rhodnius prolixus.</title>
        <authorList>
            <person name="Ribeiro J.M.C."/>
            <person name="Genta F.A."/>
            <person name="Sorgine M.H.F."/>
            <person name="Paiva-Silva G.O."/>
            <person name="Majerowicz D."/>
            <person name="Medeiros M."/>
            <person name="Koerich L."/>
            <person name="Terra W.R."/>
            <person name="Ferreira C."/>
            <person name="Pimentel A.C."/>
            <person name="Bisch P.M."/>
            <person name="Diniz M.M.P."/>
            <person name="Nascimento R."/>
            <person name="Salmon D."/>
            <person name="Silber A.M."/>
            <person name="Alves M."/>
            <person name="Oliveira M.F."/>
            <person name="Gondim K.C."/>
            <person name="Silva Neto M.A.C."/>
            <person name="Atella G.C."/>
            <person name="Araujo H."/>
            <person name="Dias F.S."/>
            <person name="Polycarpo C.R."/>
            <person name="Fampa P."/>
            <person name="Melo A.C."/>
            <person name="Tanaka A.S."/>
            <person name="Balczun C."/>
            <person name="Oliveira J.H.M."/>
            <person name="Goncalves R."/>
            <person name="Lazoski C."/>
            <person name="Pereira M.A."/>
            <person name="Rivera-Pomar R."/>
            <person name="Diambra L."/>
            <person name="Schaub G.A."/>
            <person name="Garcia E.S."/>
            <person name="Azambuja P."/>
            <person name="Braz G.R.C."/>
            <person name="Oliveira P.L."/>
        </authorList>
    </citation>
    <scope>NUCLEOTIDE SEQUENCE</scope>
</reference>
<keyword evidence="14" id="KW-1185">Reference proteome</keyword>
<dbReference type="GeneID" id="141455781"/>
<evidence type="ECO:0000313" key="12">
    <source>
        <dbReference type="EMBL" id="JAA76034.1"/>
    </source>
</evidence>
<evidence type="ECO:0000313" key="13">
    <source>
        <dbReference type="EnsemblMetazoa" id="RPRC005719-PA"/>
    </source>
</evidence>
<keyword evidence="5 10" id="KW-0479">Metal-binding</keyword>
<accession>R4G3P7</accession>
<dbReference type="AlphaFoldDB" id="R4G3P7"/>
<evidence type="ECO:0000256" key="2">
    <source>
        <dbReference type="ARBA" id="ARBA00001326"/>
    </source>
</evidence>
<sequence>MKIIVDSSPPRNAKLSAKYKRSFAYPSMAHRLPVILTKVIDYLSRDKAVITKCYGECAMEEVKEVIGEISQLKNHLQTSKQFEYFSSDDADTGVWNAHLNKKEELSECLNYFESDWLFAECYVYRRLREIFATKYFLKTLDPFSSQKSELLRISLPVVQSLFHYLFEKEILDATRVMELTQLQSEFCLLTKISLWGNRIDLSLKVDGEVSEDILNKITEWDEYLLVDDSPKIFSTLCSTDNSDKIVDIVTDNDGVEILCDLCLADLLVTRFHVKKVNFRVKPIPWFVSDVIPRDFQQVISSVACHHDEIYESMGKRWQKYLDTGVWAVLSDQYWCLGKTYPEMCVEDPFLYSELQASSLIIMKGDLNYRKLLSDINWEPTTPFSKVVGNFQPAPLIVLRTCKADLICGLKPGQAEKVSQKDPDWLTAGNYGIMQYNCNSDKVLRD</sequence>
<keyword evidence="7 10" id="KW-0464">Manganese</keyword>
<dbReference type="SUPFAM" id="SSF111321">
    <property type="entry name" value="AF1104-like"/>
    <property type="match status" value="1"/>
</dbReference>
<name>R4G3P7_RHOPR</name>
<keyword evidence="6 10" id="KW-0378">Hydrolase</keyword>
<dbReference type="RefSeq" id="XP_073987264.1">
    <property type="nucleotide sequence ID" value="XM_074131163.1"/>
</dbReference>
<dbReference type="InterPro" id="IPR002791">
    <property type="entry name" value="ARMT1-like_metal-bd"/>
</dbReference>
<organism evidence="12">
    <name type="scientific">Rhodnius prolixus</name>
    <name type="common">Triatomid bug</name>
    <dbReference type="NCBI Taxonomy" id="13249"/>
    <lineage>
        <taxon>Eukaryota</taxon>
        <taxon>Metazoa</taxon>
        <taxon>Ecdysozoa</taxon>
        <taxon>Arthropoda</taxon>
        <taxon>Hexapoda</taxon>
        <taxon>Insecta</taxon>
        <taxon>Pterygota</taxon>
        <taxon>Neoptera</taxon>
        <taxon>Paraneoptera</taxon>
        <taxon>Hemiptera</taxon>
        <taxon>Heteroptera</taxon>
        <taxon>Panheteroptera</taxon>
        <taxon>Cimicomorpha</taxon>
        <taxon>Reduviidae</taxon>
        <taxon>Triatominae</taxon>
        <taxon>Rhodnius</taxon>
    </lineage>
</organism>
<keyword evidence="10" id="KW-0489">Methyltransferase</keyword>
<dbReference type="EC" id="2.1.1.-" evidence="10"/>
<evidence type="ECO:0000256" key="8">
    <source>
        <dbReference type="ARBA" id="ARBA00045980"/>
    </source>
</evidence>
<dbReference type="InterPro" id="IPR039763">
    <property type="entry name" value="ARMT1"/>
</dbReference>
<dbReference type="RefSeq" id="XP_073987269.1">
    <property type="nucleotide sequence ID" value="XM_074131168.1"/>
</dbReference>
<evidence type="ECO:0000256" key="9">
    <source>
        <dbReference type="ARBA" id="ARBA00048809"/>
    </source>
</evidence>
<comment type="catalytic activity">
    <reaction evidence="2 10">
        <text>beta-D-fructose 1-phosphate + H2O = D-fructose + phosphate</text>
        <dbReference type="Rhea" id="RHEA:35603"/>
        <dbReference type="ChEBI" id="CHEBI:15377"/>
        <dbReference type="ChEBI" id="CHEBI:37721"/>
        <dbReference type="ChEBI" id="CHEBI:43474"/>
        <dbReference type="ChEBI" id="CHEBI:138881"/>
    </reaction>
</comment>
<dbReference type="Proteomes" id="UP000015103">
    <property type="component" value="Unassembled WGS sequence"/>
</dbReference>
<proteinExistence type="evidence at transcript level"/>
<dbReference type="GO" id="GO:0016791">
    <property type="term" value="F:phosphatase activity"/>
    <property type="evidence" value="ECO:0007669"/>
    <property type="project" value="TreeGrafter"/>
</dbReference>
<evidence type="ECO:0000256" key="6">
    <source>
        <dbReference type="ARBA" id="ARBA00022801"/>
    </source>
</evidence>
<evidence type="ECO:0000256" key="5">
    <source>
        <dbReference type="ARBA" id="ARBA00022723"/>
    </source>
</evidence>
<evidence type="ECO:0000256" key="7">
    <source>
        <dbReference type="ARBA" id="ARBA00023211"/>
    </source>
</evidence>
<dbReference type="EnsemblMetazoa" id="RPRC005719-RA">
    <property type="protein sequence ID" value="RPRC005719-PA"/>
    <property type="gene ID" value="RPRC005719"/>
</dbReference>
<dbReference type="RefSeq" id="XP_073987267.1">
    <property type="nucleotide sequence ID" value="XM_074131166.1"/>
</dbReference>
<dbReference type="InterPro" id="IPR036075">
    <property type="entry name" value="ARMT-1-like_metal-bd_sf"/>
</dbReference>
<comment type="domain">
    <text evidence="10">Subfamily III proteins have a conserved RTxK motif about 40-50 residues from the C-terminus; the threonine may be replaced by serine or cysteine.</text>
</comment>
<dbReference type="EMBL" id="ACPB03002667">
    <property type="status" value="NOT_ANNOTATED_CDS"/>
    <property type="molecule type" value="Genomic_DNA"/>
</dbReference>
<dbReference type="RefSeq" id="XP_073987266.1">
    <property type="nucleotide sequence ID" value="XM_074131165.1"/>
</dbReference>
<reference evidence="14" key="2">
    <citation type="submission" date="2015-04" db="EMBL/GenBank/DDBJ databases">
        <authorList>
            <person name="Wilson R.K."/>
            <person name="Warren W."/>
            <person name="Dotson E."/>
            <person name="Oliveira P.L."/>
        </authorList>
    </citation>
    <scope>NUCLEOTIDE SEQUENCE</scope>
</reference>
<protein>
    <recommendedName>
        <fullName evidence="10">Sugar phosphate phosphatase</fullName>
        <ecNumber evidence="10">2.1.1.-</ecNumber>
        <ecNumber evidence="10">3.1.3.-</ecNumber>
    </recommendedName>
</protein>
<comment type="similarity">
    <text evidence="3 10">Belongs to the damage-control phosphatase family. Sugar phosphate phosphatase III subfamily.</text>
</comment>
<dbReference type="OMA" id="IFARQKM"/>
<comment type="function">
    <text evidence="8 10">Metal-dependent phosphatase that shows phosphatase activity against several substrates, including fructose-1-phosphate and fructose-6-phosphate. Its preference for fructose-1-phosphate, a strong glycating agent that causes DNA damage rather than a canonical yeast metabolite, suggests a damage-control function in hexose phosphate metabolism. Has also been shown to have O-methyltransferase activity that methylates glutamate residues of target proteins to form gamma-glutamyl methyl ester residues. Possibly methylates PCNA, suggesting it is involved in the DNA damage response.</text>
</comment>
<dbReference type="RefSeq" id="XP_073987265.1">
    <property type="nucleotide sequence ID" value="XM_074131164.1"/>
</dbReference>
<dbReference type="VEuPathDB" id="VectorBase:RPRC005719"/>
<comment type="cofactor">
    <cofactor evidence="10">
        <name>Mn(2+)</name>
        <dbReference type="ChEBI" id="CHEBI:29035"/>
    </cofactor>
    <cofactor evidence="10">
        <name>Ni(2+)</name>
        <dbReference type="ChEBI" id="CHEBI:49786"/>
    </cofactor>
</comment>
<evidence type="ECO:0000259" key="11">
    <source>
        <dbReference type="Pfam" id="PF01937"/>
    </source>
</evidence>
<dbReference type="eggNOG" id="KOG3870">
    <property type="taxonomic scope" value="Eukaryota"/>
</dbReference>
<evidence type="ECO:0000256" key="1">
    <source>
        <dbReference type="ARBA" id="ARBA00000807"/>
    </source>
</evidence>
<dbReference type="Gene3D" id="3.40.50.10880">
    <property type="entry name" value="Uncharacterised protein PF01937, DUF89, domain 3"/>
    <property type="match status" value="1"/>
</dbReference>
<evidence type="ECO:0000313" key="14">
    <source>
        <dbReference type="Proteomes" id="UP000015103"/>
    </source>
</evidence>
<dbReference type="GO" id="GO:0032259">
    <property type="term" value="P:methylation"/>
    <property type="evidence" value="ECO:0007669"/>
    <property type="project" value="UniProtKB-KW"/>
</dbReference>
<dbReference type="Gene3D" id="1.20.930.60">
    <property type="match status" value="1"/>
</dbReference>
<reference evidence="13" key="3">
    <citation type="submission" date="2015-05" db="UniProtKB">
        <authorList>
            <consortium name="EnsemblMetazoa"/>
        </authorList>
    </citation>
    <scope>IDENTIFICATION</scope>
</reference>
<dbReference type="EC" id="3.1.3.-" evidence="10"/>
<keyword evidence="10" id="KW-0808">Transferase</keyword>
<keyword evidence="4" id="KW-0533">Nickel</keyword>
<dbReference type="GO" id="GO:0046872">
    <property type="term" value="F:metal ion binding"/>
    <property type="evidence" value="ECO:0007669"/>
    <property type="project" value="UniProtKB-UniRule"/>
</dbReference>
<dbReference type="GO" id="GO:0006974">
    <property type="term" value="P:DNA damage response"/>
    <property type="evidence" value="ECO:0007669"/>
    <property type="project" value="TreeGrafter"/>
</dbReference>
<evidence type="ECO:0000256" key="4">
    <source>
        <dbReference type="ARBA" id="ARBA00022596"/>
    </source>
</evidence>
<dbReference type="PANTHER" id="PTHR12260:SF6">
    <property type="entry name" value="DAMAGE-CONTROL PHOSPHATASE ARMT1"/>
    <property type="match status" value="1"/>
</dbReference>
<comment type="catalytic activity">
    <reaction evidence="9 10">
        <text>beta-D-fructose 6-phosphate = dihydroxyacetone + D-glyceraldehyde 3-phosphate</text>
        <dbReference type="Rhea" id="RHEA:28002"/>
        <dbReference type="ChEBI" id="CHEBI:16016"/>
        <dbReference type="ChEBI" id="CHEBI:57634"/>
        <dbReference type="ChEBI" id="CHEBI:59776"/>
    </reaction>
</comment>
<dbReference type="Pfam" id="PF01937">
    <property type="entry name" value="ARMT1-like_dom"/>
    <property type="match status" value="1"/>
</dbReference>
<dbReference type="STRING" id="13249.R4G3P7"/>
<feature type="domain" description="Damage-control phosphatase ARMT1-like metal-binding" evidence="11">
    <location>
        <begin position="28"/>
        <end position="417"/>
    </location>
</feature>
<dbReference type="GO" id="GO:0051998">
    <property type="term" value="F:protein carboxyl O-methyltransferase activity"/>
    <property type="evidence" value="ECO:0007669"/>
    <property type="project" value="UniProtKB-UniRule"/>
</dbReference>
<evidence type="ECO:0000256" key="3">
    <source>
        <dbReference type="ARBA" id="ARBA00009519"/>
    </source>
</evidence>
<dbReference type="GO" id="GO:0005634">
    <property type="term" value="C:nucleus"/>
    <property type="evidence" value="ECO:0007669"/>
    <property type="project" value="TreeGrafter"/>
</dbReference>
<dbReference type="PANTHER" id="PTHR12260">
    <property type="entry name" value="DAMAGE-CONTROL PHOSPHATASE ARMT1"/>
    <property type="match status" value="1"/>
</dbReference>
<dbReference type="HOGENOM" id="CLU_030117_2_1_1"/>
<dbReference type="RefSeq" id="XP_073987268.1">
    <property type="nucleotide sequence ID" value="XM_074131167.1"/>
</dbReference>
<dbReference type="EMBL" id="GAHY01001476">
    <property type="protein sequence ID" value="JAA76034.1"/>
    <property type="molecule type" value="mRNA"/>
</dbReference>
<evidence type="ECO:0000256" key="10">
    <source>
        <dbReference type="RuleBase" id="RU367030"/>
    </source>
</evidence>
<comment type="catalytic activity">
    <reaction evidence="1 10">
        <text>L-glutamyl-[protein] + S-adenosyl-L-methionine = [protein]-L-glutamate 5-O-methyl ester + S-adenosyl-L-homocysteine</text>
        <dbReference type="Rhea" id="RHEA:24452"/>
        <dbReference type="Rhea" id="RHEA-COMP:10208"/>
        <dbReference type="Rhea" id="RHEA-COMP:10311"/>
        <dbReference type="ChEBI" id="CHEBI:29973"/>
        <dbReference type="ChEBI" id="CHEBI:57856"/>
        <dbReference type="ChEBI" id="CHEBI:59789"/>
        <dbReference type="ChEBI" id="CHEBI:82795"/>
    </reaction>
</comment>